<organism evidence="2 3">
    <name type="scientific">Allobacillus saliphilus</name>
    <dbReference type="NCBI Taxonomy" id="2912308"/>
    <lineage>
        <taxon>Bacteria</taxon>
        <taxon>Bacillati</taxon>
        <taxon>Bacillota</taxon>
        <taxon>Bacilli</taxon>
        <taxon>Bacillales</taxon>
        <taxon>Bacillaceae</taxon>
        <taxon>Allobacillus</taxon>
    </lineage>
</organism>
<feature type="transmembrane region" description="Helical" evidence="1">
    <location>
        <begin position="20"/>
        <end position="43"/>
    </location>
</feature>
<name>A0A941HS32_9BACI</name>
<comment type="caution">
    <text evidence="2">The sequence shown here is derived from an EMBL/GenBank/DDBJ whole genome shotgun (WGS) entry which is preliminary data.</text>
</comment>
<keyword evidence="1" id="KW-0472">Membrane</keyword>
<evidence type="ECO:0000256" key="1">
    <source>
        <dbReference type="SAM" id="Phobius"/>
    </source>
</evidence>
<dbReference type="EMBL" id="JAGSIE010000009">
    <property type="protein sequence ID" value="MBR7553241.1"/>
    <property type="molecule type" value="Genomic_DNA"/>
</dbReference>
<evidence type="ECO:0000313" key="2">
    <source>
        <dbReference type="EMBL" id="MBR7553241.1"/>
    </source>
</evidence>
<dbReference type="Proteomes" id="UP000675431">
    <property type="component" value="Unassembled WGS sequence"/>
</dbReference>
<keyword evidence="1" id="KW-0812">Transmembrane</keyword>
<sequence length="62" mass="7319">MGYNWHLIGSFFVMSRTPSWGHFLLIVAVIFTIVISSLIYVSWKKYKQMQQSKSVENDDEFD</sequence>
<dbReference type="RefSeq" id="WP_212368199.1">
    <property type="nucleotide sequence ID" value="NZ_JAGSIE010000009.1"/>
</dbReference>
<keyword evidence="1" id="KW-1133">Transmembrane helix</keyword>
<protein>
    <submittedName>
        <fullName evidence="2">Uncharacterized protein</fullName>
    </submittedName>
</protein>
<gene>
    <name evidence="2" type="ORF">KC820_03635</name>
</gene>
<evidence type="ECO:0000313" key="3">
    <source>
        <dbReference type="Proteomes" id="UP000675431"/>
    </source>
</evidence>
<proteinExistence type="predicted"/>
<keyword evidence="3" id="KW-1185">Reference proteome</keyword>
<dbReference type="AlphaFoldDB" id="A0A941HS32"/>
<reference evidence="2 3" key="1">
    <citation type="submission" date="2021-04" db="EMBL/GenBank/DDBJ databases">
        <title>Allobacillus sp. nov. SKP8-2 isolated from shrimp paste.</title>
        <authorList>
            <person name="Tanasupawat S."/>
            <person name="Yiamsombat S."/>
            <person name="Kanchanasin P."/>
            <person name="Kuncharoen N."/>
        </authorList>
    </citation>
    <scope>NUCLEOTIDE SEQUENCE [LARGE SCALE GENOMIC DNA]</scope>
    <source>
        <strain evidence="2 3">SKP8-2</strain>
    </source>
</reference>
<accession>A0A941HS32</accession>